<dbReference type="FunFam" id="3.40.30.10:FF:000007">
    <property type="entry name" value="Thioredoxin-dependent thiol peroxidase"/>
    <property type="match status" value="1"/>
</dbReference>
<evidence type="ECO:0000256" key="6">
    <source>
        <dbReference type="ARBA" id="ARBA00023002"/>
    </source>
</evidence>
<keyword evidence="4" id="KW-0575">Peroxidase</keyword>
<dbReference type="RefSeq" id="WP_091713681.1">
    <property type="nucleotide sequence ID" value="NZ_FOSH01000009.1"/>
</dbReference>
<dbReference type="OrthoDB" id="9812811at2"/>
<dbReference type="EMBL" id="FOSH01000009">
    <property type="protein sequence ID" value="SFK36259.1"/>
    <property type="molecule type" value="Genomic_DNA"/>
</dbReference>
<comment type="similarity">
    <text evidence="10">Belongs to the peroxiredoxin family. BCP/PrxQ subfamily.</text>
</comment>
<keyword evidence="6" id="KW-0560">Oxidoreductase</keyword>
<comment type="subunit">
    <text evidence="2">Monomer.</text>
</comment>
<evidence type="ECO:0000256" key="13">
    <source>
        <dbReference type="PIRSR" id="PIRSR000239-1"/>
    </source>
</evidence>
<dbReference type="Gene3D" id="3.40.30.10">
    <property type="entry name" value="Glutaredoxin"/>
    <property type="match status" value="1"/>
</dbReference>
<evidence type="ECO:0000256" key="5">
    <source>
        <dbReference type="ARBA" id="ARBA00022862"/>
    </source>
</evidence>
<comment type="catalytic activity">
    <reaction evidence="12">
        <text>a hydroperoxide + [thioredoxin]-dithiol = an alcohol + [thioredoxin]-disulfide + H2O</text>
        <dbReference type="Rhea" id="RHEA:62620"/>
        <dbReference type="Rhea" id="RHEA-COMP:10698"/>
        <dbReference type="Rhea" id="RHEA-COMP:10700"/>
        <dbReference type="ChEBI" id="CHEBI:15377"/>
        <dbReference type="ChEBI" id="CHEBI:29950"/>
        <dbReference type="ChEBI" id="CHEBI:30879"/>
        <dbReference type="ChEBI" id="CHEBI:35924"/>
        <dbReference type="ChEBI" id="CHEBI:50058"/>
        <dbReference type="EC" id="1.11.1.24"/>
    </reaction>
</comment>
<evidence type="ECO:0000256" key="10">
    <source>
        <dbReference type="ARBA" id="ARBA00038489"/>
    </source>
</evidence>
<proteinExistence type="inferred from homology"/>
<dbReference type="GO" id="GO:0005737">
    <property type="term" value="C:cytoplasm"/>
    <property type="evidence" value="ECO:0007669"/>
    <property type="project" value="TreeGrafter"/>
</dbReference>
<evidence type="ECO:0000256" key="7">
    <source>
        <dbReference type="ARBA" id="ARBA00023157"/>
    </source>
</evidence>
<keyword evidence="8" id="KW-0676">Redox-active center</keyword>
<protein>
    <recommendedName>
        <fullName evidence="3">thioredoxin-dependent peroxiredoxin</fullName>
        <ecNumber evidence="3">1.11.1.24</ecNumber>
    </recommendedName>
    <alternativeName>
        <fullName evidence="9">Thioredoxin peroxidase</fullName>
    </alternativeName>
    <alternativeName>
        <fullName evidence="11">Thioredoxin-dependent peroxiredoxin Bcp</fullName>
    </alternativeName>
</protein>
<evidence type="ECO:0000256" key="11">
    <source>
        <dbReference type="ARBA" id="ARBA00042639"/>
    </source>
</evidence>
<gene>
    <name evidence="15" type="ORF">SAMN04488079_10928</name>
</gene>
<dbReference type="STRING" id="45496.SAMN04488079_10928"/>
<dbReference type="CDD" id="cd03017">
    <property type="entry name" value="PRX_BCP"/>
    <property type="match status" value="1"/>
</dbReference>
<evidence type="ECO:0000313" key="15">
    <source>
        <dbReference type="EMBL" id="SFK36259.1"/>
    </source>
</evidence>
<dbReference type="InterPro" id="IPR024706">
    <property type="entry name" value="Peroxiredoxin_AhpC-typ"/>
</dbReference>
<evidence type="ECO:0000313" key="16">
    <source>
        <dbReference type="Proteomes" id="UP000198924"/>
    </source>
</evidence>
<dbReference type="GO" id="GO:0045454">
    <property type="term" value="P:cell redox homeostasis"/>
    <property type="evidence" value="ECO:0007669"/>
    <property type="project" value="TreeGrafter"/>
</dbReference>
<reference evidence="16" key="1">
    <citation type="submission" date="2016-10" db="EMBL/GenBank/DDBJ databases">
        <authorList>
            <person name="Varghese N."/>
            <person name="Submissions S."/>
        </authorList>
    </citation>
    <scope>NUCLEOTIDE SEQUENCE [LARGE SCALE GENOMIC DNA]</scope>
    <source>
        <strain evidence="16">DSM 11578</strain>
    </source>
</reference>
<evidence type="ECO:0000256" key="4">
    <source>
        <dbReference type="ARBA" id="ARBA00022559"/>
    </source>
</evidence>
<evidence type="ECO:0000259" key="14">
    <source>
        <dbReference type="PROSITE" id="PS51352"/>
    </source>
</evidence>
<evidence type="ECO:0000256" key="12">
    <source>
        <dbReference type="ARBA" id="ARBA00049091"/>
    </source>
</evidence>
<keyword evidence="5" id="KW-0049">Antioxidant</keyword>
<feature type="active site" description="Cysteine sulfenic acid (-SOH) intermediate; for peroxidase activity" evidence="13">
    <location>
        <position position="46"/>
    </location>
</feature>
<evidence type="ECO:0000256" key="8">
    <source>
        <dbReference type="ARBA" id="ARBA00023284"/>
    </source>
</evidence>
<dbReference type="InterPro" id="IPR050924">
    <property type="entry name" value="Peroxiredoxin_BCP/PrxQ"/>
</dbReference>
<dbReference type="PROSITE" id="PS51352">
    <property type="entry name" value="THIOREDOXIN_2"/>
    <property type="match status" value="1"/>
</dbReference>
<dbReference type="InterPro" id="IPR013766">
    <property type="entry name" value="Thioredoxin_domain"/>
</dbReference>
<accession>A0A1I3YY31</accession>
<name>A0A1I3YY31_9GAMM</name>
<evidence type="ECO:0000256" key="2">
    <source>
        <dbReference type="ARBA" id="ARBA00011245"/>
    </source>
</evidence>
<keyword evidence="7" id="KW-1015">Disulfide bond</keyword>
<evidence type="ECO:0000256" key="3">
    <source>
        <dbReference type="ARBA" id="ARBA00013017"/>
    </source>
</evidence>
<dbReference type="InterPro" id="IPR000866">
    <property type="entry name" value="AhpC/TSA"/>
</dbReference>
<dbReference type="SUPFAM" id="SSF52833">
    <property type="entry name" value="Thioredoxin-like"/>
    <property type="match status" value="1"/>
</dbReference>
<dbReference type="Pfam" id="PF00578">
    <property type="entry name" value="AhpC-TSA"/>
    <property type="match status" value="1"/>
</dbReference>
<dbReference type="PIRSF" id="PIRSF000239">
    <property type="entry name" value="AHPC"/>
    <property type="match status" value="1"/>
</dbReference>
<evidence type="ECO:0000256" key="1">
    <source>
        <dbReference type="ARBA" id="ARBA00003330"/>
    </source>
</evidence>
<evidence type="ECO:0000256" key="9">
    <source>
        <dbReference type="ARBA" id="ARBA00032824"/>
    </source>
</evidence>
<dbReference type="PANTHER" id="PTHR42801">
    <property type="entry name" value="THIOREDOXIN-DEPENDENT PEROXIDE REDUCTASE"/>
    <property type="match status" value="1"/>
</dbReference>
<keyword evidence="16" id="KW-1185">Reference proteome</keyword>
<dbReference type="GO" id="GO:0034599">
    <property type="term" value="P:cellular response to oxidative stress"/>
    <property type="evidence" value="ECO:0007669"/>
    <property type="project" value="TreeGrafter"/>
</dbReference>
<dbReference type="EC" id="1.11.1.24" evidence="3"/>
<sequence>MTQVQVGEAVPDFTLPSTGEKTFQLSALKGKRVLIYFYPKDNTPGCTLEGQNFRDNIDFFNEHNTVIFGISRDSLRMHENFKTKQSFPFDLLSDADEEACKLFDVIKLKKLYGKEYMGIVRSTFLIDENGILQQEWRNVKVKEHLDQVKEAILNL</sequence>
<dbReference type="InterPro" id="IPR036249">
    <property type="entry name" value="Thioredoxin-like_sf"/>
</dbReference>
<dbReference type="Proteomes" id="UP000198924">
    <property type="component" value="Unassembled WGS sequence"/>
</dbReference>
<organism evidence="15 16">
    <name type="scientific">Methylophaga sulfidovorans</name>
    <dbReference type="NCBI Taxonomy" id="45496"/>
    <lineage>
        <taxon>Bacteria</taxon>
        <taxon>Pseudomonadati</taxon>
        <taxon>Pseudomonadota</taxon>
        <taxon>Gammaproteobacteria</taxon>
        <taxon>Thiotrichales</taxon>
        <taxon>Piscirickettsiaceae</taxon>
        <taxon>Methylophaga</taxon>
    </lineage>
</organism>
<dbReference type="AlphaFoldDB" id="A0A1I3YY31"/>
<comment type="function">
    <text evidence="1">Thiol-specific peroxidase that catalyzes the reduction of hydrogen peroxide and organic hydroperoxides to water and alcohols, respectively. Plays a role in cell protection against oxidative stress by detoxifying peroxides and as sensor of hydrogen peroxide-mediated signaling events.</text>
</comment>
<dbReference type="PANTHER" id="PTHR42801:SF4">
    <property type="entry name" value="AHPC_TSA FAMILY PROTEIN"/>
    <property type="match status" value="1"/>
</dbReference>
<dbReference type="GO" id="GO:0008379">
    <property type="term" value="F:thioredoxin peroxidase activity"/>
    <property type="evidence" value="ECO:0007669"/>
    <property type="project" value="TreeGrafter"/>
</dbReference>
<dbReference type="NCBIfam" id="NF006960">
    <property type="entry name" value="PRK09437.1"/>
    <property type="match status" value="1"/>
</dbReference>
<feature type="domain" description="Thioredoxin" evidence="14">
    <location>
        <begin position="4"/>
        <end position="155"/>
    </location>
</feature>